<comment type="subcellular location">
    <subcellularLocation>
        <location evidence="1">Nucleus</location>
        <location evidence="1">Nucleolus</location>
    </subcellularLocation>
</comment>
<dbReference type="GeneID" id="3659600"/>
<accession>Q57YK0</accession>
<reference evidence="10" key="1">
    <citation type="journal article" date="2005" name="Science">
        <title>Comparative genomics of trypanosomatid parasitic protozoa.</title>
        <authorList>
            <person name="El-Sayed N.M."/>
            <person name="Myler P.J."/>
            <person name="Blandin G."/>
            <person name="Berriman M."/>
            <person name="Crabtree J."/>
            <person name="Aggarwal G."/>
            <person name="Caler E."/>
            <person name="Renauld H."/>
            <person name="Worthey E.A."/>
            <person name="Hertz-Fowler C."/>
            <person name="Ghedin E."/>
            <person name="Peacock C."/>
            <person name="Bartholomeu D.C."/>
            <person name="Haas B.J."/>
            <person name="Tran A.N."/>
            <person name="Wortman J.R."/>
            <person name="Alsmark U.C."/>
            <person name="Angiuoli S."/>
            <person name="Anupama A."/>
            <person name="Badger J."/>
            <person name="Bringaud F."/>
            <person name="Cadag E."/>
            <person name="Carlton J.M."/>
            <person name="Cerqueira G.C."/>
            <person name="Creasy T."/>
            <person name="Delcher A.L."/>
            <person name="Djikeng A."/>
            <person name="Embley T.M."/>
            <person name="Hauser C."/>
            <person name="Ivens A.C."/>
            <person name="Kummerfeld S.K."/>
            <person name="Pereira-Leal J.B."/>
            <person name="Nilsson D."/>
            <person name="Peterson J."/>
            <person name="Salzberg S.L."/>
            <person name="Shallom J."/>
            <person name="Silva J.C."/>
            <person name="Sundaram J."/>
            <person name="Westenberger S."/>
            <person name="White O."/>
            <person name="Melville S.E."/>
            <person name="Donelson J.E."/>
            <person name="Andersson B."/>
            <person name="Stuart K.D."/>
            <person name="Hall N."/>
        </authorList>
    </citation>
    <scope>NUCLEOTIDE SEQUENCE</scope>
    <source>
        <strain evidence="10">927/4 GUTat10.1</strain>
    </source>
</reference>
<reference evidence="9" key="3">
    <citation type="submission" date="2005-04" db="EMBL/GenBank/DDBJ databases">
        <title>.</title>
        <authorList>
            <person name="Ghedin E."/>
            <person name="Blandin G."/>
            <person name="Bartholomeu D."/>
            <person name="Caler E."/>
            <person name="Haas B."/>
            <person name="Hannick L."/>
            <person name="Shallom J."/>
            <person name="Hou L."/>
            <person name="Djikeng A."/>
            <person name="Feldblyum T."/>
            <person name="Hostetler J."/>
            <person name="Johnson J."/>
            <person name="Jones K."/>
            <person name="Koo H.L."/>
            <person name="Larkin C."/>
            <person name="Pai G."/>
            <person name="Peterson J."/>
            <person name="Khalak H.G."/>
            <person name="Salzberg S."/>
            <person name="Simpson A.J."/>
            <person name="Tallon L."/>
            <person name="Van Aken S."/>
            <person name="Wanless D."/>
            <person name="White O."/>
            <person name="Wortman J."/>
            <person name="Fraser C.M."/>
            <person name="El-Sayed N.M.A."/>
        </authorList>
    </citation>
    <scope>NUCLEOTIDE SEQUENCE</scope>
    <source>
        <strain evidence="9">GUTat10.1</strain>
    </source>
</reference>
<evidence type="ECO:0000256" key="2">
    <source>
        <dbReference type="ARBA" id="ARBA00022574"/>
    </source>
</evidence>
<evidence type="ECO:0000256" key="1">
    <source>
        <dbReference type="ARBA" id="ARBA00004604"/>
    </source>
</evidence>
<dbReference type="Gene3D" id="2.130.10.10">
    <property type="entry name" value="YVTN repeat-like/Quinoprotein amine dehydrogenase"/>
    <property type="match status" value="1"/>
</dbReference>
<evidence type="ECO:0000256" key="4">
    <source>
        <dbReference type="ARBA" id="ARBA00022980"/>
    </source>
</evidence>
<dbReference type="InterPro" id="IPR019775">
    <property type="entry name" value="WD40_repeat_CS"/>
</dbReference>
<organism evidence="9 11">
    <name type="scientific">Trypanosoma brucei brucei (strain 927/4 GUTat10.1)</name>
    <dbReference type="NCBI Taxonomy" id="185431"/>
    <lineage>
        <taxon>Eukaryota</taxon>
        <taxon>Discoba</taxon>
        <taxon>Euglenozoa</taxon>
        <taxon>Kinetoplastea</taxon>
        <taxon>Metakinetoplastina</taxon>
        <taxon>Trypanosomatida</taxon>
        <taxon>Trypanosomatidae</taxon>
        <taxon>Trypanosoma</taxon>
    </lineage>
</organism>
<feature type="repeat" description="WD" evidence="7">
    <location>
        <begin position="308"/>
        <end position="340"/>
    </location>
</feature>
<dbReference type="InterPro" id="IPR012972">
    <property type="entry name" value="NLE"/>
</dbReference>
<dbReference type="STRING" id="185431.Q57YK0"/>
<dbReference type="FunCoup" id="Q57YK0">
    <property type="interactions" value="278"/>
</dbReference>
<evidence type="ECO:0000259" key="8">
    <source>
        <dbReference type="Pfam" id="PF08154"/>
    </source>
</evidence>
<dbReference type="PROSITE" id="PS00678">
    <property type="entry name" value="WD_REPEATS_1"/>
    <property type="match status" value="2"/>
</dbReference>
<keyword evidence="5" id="KW-0539">Nucleus</keyword>
<reference evidence="10 11" key="2">
    <citation type="journal article" date="2005" name="Science">
        <title>The genome of the African trypanosome Trypanosoma brucei.</title>
        <authorList>
            <person name="Berriman M."/>
            <person name="Ghedin E."/>
            <person name="Hertz-Fowler C."/>
            <person name="Blandin G."/>
            <person name="Renauld H."/>
            <person name="Bartholomeu D.C."/>
            <person name="Lennard N.J."/>
            <person name="Caler E."/>
            <person name="Hamlin N.E."/>
            <person name="Haas B."/>
            <person name="Bohme U."/>
            <person name="Hannick L."/>
            <person name="Aslett M.A."/>
            <person name="Shallom J."/>
            <person name="Marcello L."/>
            <person name="Hou L."/>
            <person name="Wickstead B."/>
            <person name="Alsmark U.C."/>
            <person name="Arrowsmith C."/>
            <person name="Atkin R.J."/>
            <person name="Barron A.J."/>
            <person name="Bringaud F."/>
            <person name="Brooks K."/>
            <person name="Carrington M."/>
            <person name="Cherevach I."/>
            <person name="Chillingworth T.J."/>
            <person name="Churcher C."/>
            <person name="Clark L.N."/>
            <person name="Corton C.H."/>
            <person name="Cronin A."/>
            <person name="Davies R.M."/>
            <person name="Doggett J."/>
            <person name="Djikeng A."/>
            <person name="Feldblyum T."/>
            <person name="Field M.C."/>
            <person name="Fraser A."/>
            <person name="Goodhead I."/>
            <person name="Hance Z."/>
            <person name="Harper D."/>
            <person name="Harris B.R."/>
            <person name="Hauser H."/>
            <person name="Hostetler J."/>
            <person name="Ivens A."/>
            <person name="Jagels K."/>
            <person name="Johnson D."/>
            <person name="Johnson J."/>
            <person name="Jones K."/>
            <person name="Kerhornou A.X."/>
            <person name="Koo H."/>
            <person name="Larke N."/>
            <person name="Landfear S."/>
            <person name="Larkin C."/>
            <person name="Leech V."/>
            <person name="Line A."/>
            <person name="Lord A."/>
            <person name="Macleod A."/>
            <person name="Mooney P.J."/>
            <person name="Moule S."/>
            <person name="Martin D.M."/>
            <person name="Morgan G.W."/>
            <person name="Mungall K."/>
            <person name="Norbertczak H."/>
            <person name="Ormond D."/>
            <person name="Pai G."/>
            <person name="Peacock C.S."/>
            <person name="Peterson J."/>
            <person name="Quail M.A."/>
            <person name="Rabbinowitsch E."/>
            <person name="Rajandream M.A."/>
            <person name="Reitter C."/>
            <person name="Salzberg S.L."/>
            <person name="Sanders M."/>
            <person name="Schobel S."/>
            <person name="Sharp S."/>
            <person name="Simmonds M."/>
            <person name="Simpson A.J."/>
            <person name="Tallon L."/>
            <person name="Turner C.M."/>
            <person name="Tait A."/>
            <person name="Tivey A.R."/>
            <person name="Van Aken S."/>
            <person name="Walker D."/>
            <person name="Wanless D."/>
            <person name="Wang S."/>
            <person name="White B."/>
            <person name="White O."/>
            <person name="Whitehead S."/>
            <person name="Woodward J."/>
            <person name="Wortman J."/>
            <person name="Adams M.D."/>
            <person name="Embley T.M."/>
            <person name="Gull K."/>
            <person name="Ullu E."/>
            <person name="Barry J.D."/>
            <person name="Fairlamb A.H."/>
            <person name="Opperdoes F."/>
            <person name="Barrell B.G."/>
            <person name="Donelson J.E."/>
            <person name="Hall N."/>
            <person name="Fraser C.M."/>
            <person name="Melville S.E."/>
            <person name="El-Sayed N.M."/>
        </authorList>
    </citation>
    <scope>NUCLEOTIDE SEQUENCE [LARGE SCALE GENOMIC DNA]</scope>
    <source>
        <strain evidence="10 11">927/4 GUTat10.1</strain>
    </source>
</reference>
<evidence type="ECO:0000313" key="9">
    <source>
        <dbReference type="EMBL" id="AAX69296.1"/>
    </source>
</evidence>
<dbReference type="InterPro" id="IPR015943">
    <property type="entry name" value="WD40/YVTN_repeat-like_dom_sf"/>
</dbReference>
<dbReference type="RefSeq" id="XP_847429.1">
    <property type="nucleotide sequence ID" value="XM_842336.1"/>
</dbReference>
<dbReference type="PROSITE" id="PS50082">
    <property type="entry name" value="WD_REPEATS_2"/>
    <property type="match status" value="6"/>
</dbReference>
<gene>
    <name evidence="10" type="primary">Tb08.11J15.880</name>
    <name evidence="9" type="ORF">Tb927.8.5990</name>
</gene>
<dbReference type="PROSITE" id="PS50294">
    <property type="entry name" value="WD_REPEATS_REGION"/>
    <property type="match status" value="6"/>
</dbReference>
<dbReference type="PANTHER" id="PTHR19848:SF0">
    <property type="entry name" value="NOTCHLESS PROTEIN HOMOLOG 1"/>
    <property type="match status" value="1"/>
</dbReference>
<dbReference type="PANTHER" id="PTHR19848">
    <property type="entry name" value="WD40 REPEAT PROTEIN"/>
    <property type="match status" value="1"/>
</dbReference>
<dbReference type="KEGG" id="tbr:Tb927.8.5990"/>
<reference evidence="10" key="4">
    <citation type="submission" date="2005-04" db="EMBL/GenBank/DDBJ databases">
        <title>Sequencing, closure, and annotation of Trypanosoma brucei chromosomes 2 through 8.</title>
        <authorList>
            <person name="Ghedin E."/>
            <person name="Blandin G."/>
            <person name="Bartholomeu D."/>
            <person name="Caler E."/>
            <person name="Haas B."/>
            <person name="Hannick L."/>
            <person name="Shallom J."/>
            <person name="Hou L."/>
            <person name="Djikeng A."/>
            <person name="Feldblyum T."/>
            <person name="Hostetler J."/>
            <person name="Johnson J."/>
            <person name="Jones K."/>
            <person name="Koo H.L."/>
            <person name="Larkin C."/>
            <person name="Pai G."/>
            <person name="Peterson J."/>
            <person name="Khalak H.G."/>
            <person name="Salzberg S."/>
            <person name="Simpson A.J."/>
            <person name="Tallon L."/>
            <person name="Van Aken S."/>
            <person name="Wanless D."/>
            <person name="White O."/>
            <person name="Wortman J."/>
            <person name="Fraser C.M."/>
            <person name="El-Sayed N.M.A."/>
        </authorList>
    </citation>
    <scope>NUCLEOTIDE SEQUENCE</scope>
    <source>
        <strain evidence="10">927/4 GUTat10.1</strain>
    </source>
</reference>
<dbReference type="InterPro" id="IPR001632">
    <property type="entry name" value="WD40_G-protein_beta-like"/>
</dbReference>
<protein>
    <recommendedName>
        <fullName evidence="8">NLE domain-containing protein</fullName>
    </recommendedName>
</protein>
<sequence length="638" mass="71380">MCTSFSLHEGDRDAVKPIFAHIGWVFVNSPPPTQYTLAYMQVCGLPSTPFAVVIIIIPFTKQQECKRFPYYLRVCGDTRAFFFRHFLASFFLLPSRNTFASYTNPDCVPRWSVSMPVRKKQRREVVVADADAGDSGDEDQKRNAVVMTRLVSETGEPVGTQILLPVNATPKQLDDLLNSMIGKEAEGTPYAFFIGGEQVNDSVRDTLFQKQRDDYVDTMLKEGRRVRPQDVEKLTFELPEEAVVEIQFKPQAKFKVRPVTRCSGKLDGHSEAVLIVSFSPDGELLATGGGDKEIRLWDVHTLTPTEELKGHTSWVQVLSWSPDGKYLASGSKDGSLIVWSGNGESGKYKGARHKAHSAYLTHVSWEPLHVNSSCNRFVSASKDTTLKVWHTVTGLQFSLSGHQAGVTCVKWGGEGRIYSSSQDRTIIIWDSSNGAPRSVLRGHAHWVNFIALSTDLVIRTGAFDHECRKFDTREEMQQYATARYQDVLARLDGRERLVSCSDDNTMFLWSPQRQVTPLGRMTGHQGAIFHIQFSPDGTMIASSSADKSVKLWNASDGKFITTFRGHVAAVYHVSWSLDSRLLVSGSRDSTLKLWSVSKRELVEDLSGHSDEIFSTDWSPDGQRVATGSKDKKVLIWVH</sequence>
<dbReference type="Pfam" id="PF08154">
    <property type="entry name" value="NLE"/>
    <property type="match status" value="1"/>
</dbReference>
<dbReference type="PRINTS" id="PR00319">
    <property type="entry name" value="GPROTEINB"/>
</dbReference>
<dbReference type="GO" id="GO:1990904">
    <property type="term" value="C:ribonucleoprotein complex"/>
    <property type="evidence" value="ECO:0007669"/>
    <property type="project" value="UniProtKB-KW"/>
</dbReference>
<keyword evidence="3" id="KW-0677">Repeat</keyword>
<dbReference type="OrthoDB" id="10267436at2759"/>
<feature type="repeat" description="WD" evidence="7">
    <location>
        <begin position="563"/>
        <end position="604"/>
    </location>
</feature>
<keyword evidence="6" id="KW-0687">Ribonucleoprotein</keyword>
<dbReference type="Proteomes" id="UP000008524">
    <property type="component" value="Chromosome 8"/>
</dbReference>
<feature type="repeat" description="WD" evidence="7">
    <location>
        <begin position="266"/>
        <end position="307"/>
    </location>
</feature>
<dbReference type="InterPro" id="IPR020472">
    <property type="entry name" value="WD40_PAC1"/>
</dbReference>
<proteinExistence type="predicted"/>
<feature type="repeat" description="WD" evidence="7">
    <location>
        <begin position="605"/>
        <end position="638"/>
    </location>
</feature>
<feature type="domain" description="NLE" evidence="8">
    <location>
        <begin position="146"/>
        <end position="207"/>
    </location>
</feature>
<dbReference type="GO" id="GO:0005840">
    <property type="term" value="C:ribosome"/>
    <property type="evidence" value="ECO:0007669"/>
    <property type="project" value="UniProtKB-KW"/>
</dbReference>
<name>Q57YK0_TRYB2</name>
<dbReference type="PRINTS" id="PR00320">
    <property type="entry name" value="GPROTEINBRPT"/>
</dbReference>
<keyword evidence="4" id="KW-0689">Ribosomal protein</keyword>
<dbReference type="InterPro" id="IPR036322">
    <property type="entry name" value="WD40_repeat_dom_sf"/>
</dbReference>
<dbReference type="InterPro" id="IPR001680">
    <property type="entry name" value="WD40_rpt"/>
</dbReference>
<dbReference type="EMBL" id="AC159405">
    <property type="protein sequence ID" value="AAX69296.1"/>
    <property type="molecule type" value="Genomic_DNA"/>
</dbReference>
<dbReference type="EMBL" id="CP000071">
    <property type="protein sequence ID" value="AAZ13363.1"/>
    <property type="molecule type" value="Genomic_DNA"/>
</dbReference>
<evidence type="ECO:0000256" key="6">
    <source>
        <dbReference type="ARBA" id="ARBA00023274"/>
    </source>
</evidence>
<dbReference type="InParanoid" id="Q57YK0"/>
<dbReference type="Pfam" id="PF00400">
    <property type="entry name" value="WD40"/>
    <property type="match status" value="7"/>
</dbReference>
<dbReference type="PaxDb" id="5691-AAZ13363"/>
<dbReference type="OMA" id="AWEPYHR"/>
<evidence type="ECO:0000256" key="5">
    <source>
        <dbReference type="ARBA" id="ARBA00023242"/>
    </source>
</evidence>
<dbReference type="GO" id="GO:0005730">
    <property type="term" value="C:nucleolus"/>
    <property type="evidence" value="ECO:0000318"/>
    <property type="project" value="GO_Central"/>
</dbReference>
<keyword evidence="11" id="KW-1185">Reference proteome</keyword>
<dbReference type="eggNOG" id="KOG0271">
    <property type="taxonomic scope" value="Eukaryota"/>
</dbReference>
<accession>D6XLY3</accession>
<evidence type="ECO:0000313" key="11">
    <source>
        <dbReference type="Proteomes" id="UP000008524"/>
    </source>
</evidence>
<feature type="repeat" description="WD" evidence="7">
    <location>
        <begin position="521"/>
        <end position="562"/>
    </location>
</feature>
<keyword evidence="2 7" id="KW-0853">WD repeat</keyword>
<dbReference type="AlphaFoldDB" id="Q57YK0"/>
<dbReference type="CDD" id="cd00200">
    <property type="entry name" value="WD40"/>
    <property type="match status" value="1"/>
</dbReference>
<dbReference type="GO" id="GO:0005634">
    <property type="term" value="C:nucleus"/>
    <property type="evidence" value="ECO:0000314"/>
    <property type="project" value="GeneDB"/>
</dbReference>
<dbReference type="SMART" id="SM00320">
    <property type="entry name" value="WD40"/>
    <property type="match status" value="9"/>
</dbReference>
<evidence type="ECO:0000256" key="3">
    <source>
        <dbReference type="ARBA" id="ARBA00022737"/>
    </source>
</evidence>
<evidence type="ECO:0000256" key="7">
    <source>
        <dbReference type="PROSITE-ProRule" id="PRU00221"/>
    </source>
</evidence>
<evidence type="ECO:0000313" key="10">
    <source>
        <dbReference type="EMBL" id="AAZ13363.1"/>
    </source>
</evidence>
<feature type="repeat" description="WD" evidence="7">
    <location>
        <begin position="399"/>
        <end position="439"/>
    </location>
</feature>
<dbReference type="SUPFAM" id="SSF50978">
    <property type="entry name" value="WD40 repeat-like"/>
    <property type="match status" value="1"/>
</dbReference>